<evidence type="ECO:0000256" key="1">
    <source>
        <dbReference type="SAM" id="SignalP"/>
    </source>
</evidence>
<dbReference type="AlphaFoldDB" id="A0A4Q0P592"/>
<evidence type="ECO:0000313" key="4">
    <source>
        <dbReference type="Proteomes" id="UP000289859"/>
    </source>
</evidence>
<feature type="signal peptide" evidence="1">
    <location>
        <begin position="1"/>
        <end position="20"/>
    </location>
</feature>
<dbReference type="InterPro" id="IPR019223">
    <property type="entry name" value="DUF2147"/>
</dbReference>
<dbReference type="Gene3D" id="2.40.128.520">
    <property type="match status" value="1"/>
</dbReference>
<dbReference type="OrthoDB" id="9814399at2"/>
<dbReference type="Pfam" id="PF09917">
    <property type="entry name" value="DUF2147"/>
    <property type="match status" value="1"/>
</dbReference>
<comment type="caution">
    <text evidence="3">The sequence shown here is derived from an EMBL/GenBank/DDBJ whole genome shotgun (WGS) entry which is preliminary data.</text>
</comment>
<dbReference type="PANTHER" id="PTHR36919">
    <property type="entry name" value="BLR1215 PROTEIN"/>
    <property type="match status" value="1"/>
</dbReference>
<evidence type="ECO:0000259" key="2">
    <source>
        <dbReference type="Pfam" id="PF09917"/>
    </source>
</evidence>
<accession>A0A4Q0P592</accession>
<reference evidence="3 4" key="1">
    <citation type="submission" date="2018-07" db="EMBL/GenBank/DDBJ databases">
        <title>Leeuwenhoekiella genomics.</title>
        <authorList>
            <person name="Tahon G."/>
            <person name="Willems A."/>
        </authorList>
    </citation>
    <scope>NUCLEOTIDE SEQUENCE [LARGE SCALE GENOMIC DNA]</scope>
    <source>
        <strain evidence="3 4">LMG 29608</strain>
    </source>
</reference>
<dbReference type="EMBL" id="QOVK01000008">
    <property type="protein sequence ID" value="RXG21318.1"/>
    <property type="molecule type" value="Genomic_DNA"/>
</dbReference>
<proteinExistence type="predicted"/>
<dbReference type="PANTHER" id="PTHR36919:SF3">
    <property type="entry name" value="BLL5882 PROTEIN"/>
    <property type="match status" value="1"/>
</dbReference>
<sequence>MKKICAFLMFALISTAGMFAQDVTGKWKTIDDETGEAKSIVEIYRQDGKVYGKIAEILNKDRQDAKCVDCPGSDKGKPIQDLVIIKGLEKDGDEYNDGKILDPQSGKLYKCLIELENPDKLKVRGYIGFSLLGRTQYWTRVK</sequence>
<keyword evidence="4" id="KW-1185">Reference proteome</keyword>
<name>A0A4Q0P592_9FLAO</name>
<gene>
    <name evidence="3" type="ORF">DSM02_2173</name>
</gene>
<keyword evidence="1" id="KW-0732">Signal</keyword>
<feature type="domain" description="DUF2147" evidence="2">
    <location>
        <begin position="25"/>
        <end position="140"/>
    </location>
</feature>
<evidence type="ECO:0000313" key="3">
    <source>
        <dbReference type="EMBL" id="RXG21318.1"/>
    </source>
</evidence>
<organism evidence="3 4">
    <name type="scientific">Leeuwenhoekiella polynyae</name>
    <dbReference type="NCBI Taxonomy" id="1550906"/>
    <lineage>
        <taxon>Bacteria</taxon>
        <taxon>Pseudomonadati</taxon>
        <taxon>Bacteroidota</taxon>
        <taxon>Flavobacteriia</taxon>
        <taxon>Flavobacteriales</taxon>
        <taxon>Flavobacteriaceae</taxon>
        <taxon>Leeuwenhoekiella</taxon>
    </lineage>
</organism>
<feature type="chain" id="PRO_5021014112" description="DUF2147 domain-containing protein" evidence="1">
    <location>
        <begin position="21"/>
        <end position="142"/>
    </location>
</feature>
<dbReference type="Proteomes" id="UP000289859">
    <property type="component" value="Unassembled WGS sequence"/>
</dbReference>
<dbReference type="RefSeq" id="WP_128765614.1">
    <property type="nucleotide sequence ID" value="NZ_JBHUOO010000025.1"/>
</dbReference>
<protein>
    <recommendedName>
        <fullName evidence="2">DUF2147 domain-containing protein</fullName>
    </recommendedName>
</protein>